<reference evidence="1" key="2">
    <citation type="submission" date="2021-04" db="EMBL/GenBank/DDBJ databases">
        <authorList>
            <person name="Gilroy R."/>
        </authorList>
    </citation>
    <scope>NUCLEOTIDE SEQUENCE</scope>
    <source>
        <strain evidence="1">ChiHecec2B26-446</strain>
    </source>
</reference>
<dbReference type="PANTHER" id="PTHR35370:SF1">
    <property type="entry name" value="TYPE VI SECRETION SYSTEM COMPONENT TSSF1"/>
    <property type="match status" value="1"/>
</dbReference>
<dbReference type="AlphaFoldDB" id="A0A9D1TNR4"/>
<sequence length="290" mass="33112">MRRRVSSVNLFAHSSDPFILNQNRQDYRIVPHKDPDRTLEIYTIRRVTGLKRGLKPHVYEPYTRFSSSPQTGTYVVRRARSPVNGRMDHYISLLYAGNQGPQAGETLSSELLCFQHTLPLQLREGDISQATDTSPAMATFSNIVPPTPPFPAPDSSEQQWRLFSSLHANMLSLANAAALKEFLALWLPVRDPDPTHATLNRQRIEAVQDFEARQEERLFRGRPLRGLHLLVRLNGDCFVRTGDRYLFGLILNEVLSRYATINTCTRLEVQDTRTGESLTWTPRLGSRRLL</sequence>
<dbReference type="PANTHER" id="PTHR35370">
    <property type="entry name" value="CYTOPLASMIC PROTEIN-RELATED-RELATED"/>
    <property type="match status" value="1"/>
</dbReference>
<dbReference type="Pfam" id="PF05947">
    <property type="entry name" value="T6SS_TssF"/>
    <property type="match status" value="1"/>
</dbReference>
<comment type="caution">
    <text evidence="1">The sequence shown here is derived from an EMBL/GenBank/DDBJ whole genome shotgun (WGS) entry which is preliminary data.</text>
</comment>
<dbReference type="Proteomes" id="UP000886752">
    <property type="component" value="Unassembled WGS sequence"/>
</dbReference>
<gene>
    <name evidence="1" type="ORF">H9894_01710</name>
</gene>
<reference evidence="1" key="1">
    <citation type="journal article" date="2021" name="PeerJ">
        <title>Extensive microbial diversity within the chicken gut microbiome revealed by metagenomics and culture.</title>
        <authorList>
            <person name="Gilroy R."/>
            <person name="Ravi A."/>
            <person name="Getino M."/>
            <person name="Pursley I."/>
            <person name="Horton D.L."/>
            <person name="Alikhan N.F."/>
            <person name="Baker D."/>
            <person name="Gharbi K."/>
            <person name="Hall N."/>
            <person name="Watson M."/>
            <person name="Adriaenssens E.M."/>
            <person name="Foster-Nyarko E."/>
            <person name="Jarju S."/>
            <person name="Secka A."/>
            <person name="Antonio M."/>
            <person name="Oren A."/>
            <person name="Chaudhuri R.R."/>
            <person name="La Ragione R."/>
            <person name="Hildebrand F."/>
            <person name="Pallen M.J."/>
        </authorList>
    </citation>
    <scope>NUCLEOTIDE SEQUENCE</scope>
    <source>
        <strain evidence="1">ChiHecec2B26-446</strain>
    </source>
</reference>
<dbReference type="EMBL" id="DXHV01000020">
    <property type="protein sequence ID" value="HIV99897.1"/>
    <property type="molecule type" value="Genomic_DNA"/>
</dbReference>
<dbReference type="InterPro" id="IPR010272">
    <property type="entry name" value="T6SS_TssF"/>
</dbReference>
<protein>
    <submittedName>
        <fullName evidence="1">Type VI secretion system baseplate subunit TssF</fullName>
    </submittedName>
</protein>
<evidence type="ECO:0000313" key="1">
    <source>
        <dbReference type="EMBL" id="HIV99897.1"/>
    </source>
</evidence>
<accession>A0A9D1TNR4</accession>
<evidence type="ECO:0000313" key="2">
    <source>
        <dbReference type="Proteomes" id="UP000886752"/>
    </source>
</evidence>
<name>A0A9D1TNR4_9BACT</name>
<organism evidence="1 2">
    <name type="scientific">Candidatus Desulfovibrio intestinipullorum</name>
    <dbReference type="NCBI Taxonomy" id="2838536"/>
    <lineage>
        <taxon>Bacteria</taxon>
        <taxon>Pseudomonadati</taxon>
        <taxon>Thermodesulfobacteriota</taxon>
        <taxon>Desulfovibrionia</taxon>
        <taxon>Desulfovibrionales</taxon>
        <taxon>Desulfovibrionaceae</taxon>
        <taxon>Desulfovibrio</taxon>
    </lineage>
</organism>
<proteinExistence type="predicted"/>